<evidence type="ECO:0000313" key="11">
    <source>
        <dbReference type="Proteomes" id="UP001260534"/>
    </source>
</evidence>
<dbReference type="InterPro" id="IPR013785">
    <property type="entry name" value="Aldolase_TIM"/>
</dbReference>
<organism evidence="10 11">
    <name type="scientific">Xanthomonas hawaiiensis</name>
    <dbReference type="NCBI Taxonomy" id="3003247"/>
    <lineage>
        <taxon>Bacteria</taxon>
        <taxon>Pseudomonadati</taxon>
        <taxon>Pseudomonadota</taxon>
        <taxon>Gammaproteobacteria</taxon>
        <taxon>Lysobacterales</taxon>
        <taxon>Lysobacteraceae</taxon>
        <taxon>Xanthomonas</taxon>
    </lineage>
</organism>
<evidence type="ECO:0000256" key="8">
    <source>
        <dbReference type="ARBA" id="ARBA00031155"/>
    </source>
</evidence>
<sequence>MNGLAGGKSAARARASRFCQDFGLRLPILLSPMAGACPVSLSAAVAAAGGMGAMGAVLSAPQDIVTWMDAFRAAGGGPAQVNLWVPDAPPVRDAVAEAEVRAFLGAWGPPVDAAAGDAAPADFDAQFEALLAARPAVASSIMGLFRPDQVQRLQQAGIAWFACATTLDEALAAQAAGADAVVAQGAEAGGHRGAFEAGSAERQLTGLFALLPRLVDHLRIPVIAAGGIGDGRGIAAALTLGASAVQIGTALLRSPEAALAPAWAAALAQAEPEQTTLTRAFSGRLGRALDTDYVRAAAAPDAPPLRPYPVQRGLTAPMRQAAQRDDRLAGMQAWAGQSAWMAPAEPAAELLARWWAQAQNLL</sequence>
<evidence type="ECO:0000256" key="7">
    <source>
        <dbReference type="ARBA" id="ARBA00023033"/>
    </source>
</evidence>
<comment type="similarity">
    <text evidence="2">Belongs to the nitronate monooxygenase family. NMO class I subfamily.</text>
</comment>
<evidence type="ECO:0000256" key="9">
    <source>
        <dbReference type="ARBA" id="ARBA00049401"/>
    </source>
</evidence>
<name>A0ABU2I9D9_9XANT</name>
<comment type="catalytic activity">
    <reaction evidence="9">
        <text>3 propionate 3-nitronate + 3 O2 + H2O = 3 3-oxopropanoate + 2 nitrate + nitrite + H2O2 + 3 H(+)</text>
        <dbReference type="Rhea" id="RHEA:57332"/>
        <dbReference type="ChEBI" id="CHEBI:15377"/>
        <dbReference type="ChEBI" id="CHEBI:15378"/>
        <dbReference type="ChEBI" id="CHEBI:15379"/>
        <dbReference type="ChEBI" id="CHEBI:16240"/>
        <dbReference type="ChEBI" id="CHEBI:16301"/>
        <dbReference type="ChEBI" id="CHEBI:17632"/>
        <dbReference type="ChEBI" id="CHEBI:33190"/>
        <dbReference type="ChEBI" id="CHEBI:136067"/>
    </reaction>
</comment>
<accession>A0ABU2I9D9</accession>
<proteinExistence type="inferred from homology"/>
<gene>
    <name evidence="10" type="ORF">PNQ69_15925</name>
</gene>
<evidence type="ECO:0000256" key="5">
    <source>
        <dbReference type="ARBA" id="ARBA00022643"/>
    </source>
</evidence>
<dbReference type="Gene3D" id="3.20.20.70">
    <property type="entry name" value="Aldolase class I"/>
    <property type="match status" value="1"/>
</dbReference>
<evidence type="ECO:0000256" key="3">
    <source>
        <dbReference type="ARBA" id="ARBA00022575"/>
    </source>
</evidence>
<dbReference type="Proteomes" id="UP001260534">
    <property type="component" value="Unassembled WGS sequence"/>
</dbReference>
<dbReference type="GO" id="GO:0004497">
    <property type="term" value="F:monooxygenase activity"/>
    <property type="evidence" value="ECO:0007669"/>
    <property type="project" value="UniProtKB-KW"/>
</dbReference>
<comment type="caution">
    <text evidence="10">The sequence shown here is derived from an EMBL/GenBank/DDBJ whole genome shotgun (WGS) entry which is preliminary data.</text>
</comment>
<keyword evidence="5" id="KW-0288">FMN</keyword>
<keyword evidence="7 10" id="KW-0503">Monooxygenase</keyword>
<dbReference type="PANTHER" id="PTHR42747">
    <property type="entry name" value="NITRONATE MONOOXYGENASE-RELATED"/>
    <property type="match status" value="1"/>
</dbReference>
<keyword evidence="6" id="KW-0560">Oxidoreductase</keyword>
<evidence type="ECO:0000256" key="6">
    <source>
        <dbReference type="ARBA" id="ARBA00023002"/>
    </source>
</evidence>
<evidence type="ECO:0000313" key="10">
    <source>
        <dbReference type="EMBL" id="MDS9994253.1"/>
    </source>
</evidence>
<dbReference type="EMBL" id="JAQMHB010000001">
    <property type="protein sequence ID" value="MDS9994253.1"/>
    <property type="molecule type" value="Genomic_DNA"/>
</dbReference>
<comment type="cofactor">
    <cofactor evidence="1">
        <name>FMN</name>
        <dbReference type="ChEBI" id="CHEBI:58210"/>
    </cofactor>
</comment>
<keyword evidence="11" id="KW-1185">Reference proteome</keyword>
<reference evidence="10 11" key="1">
    <citation type="submission" date="2023-01" db="EMBL/GenBank/DDBJ databases">
        <title>Xanthomonas hawaiianensis sp. nov. isolated from Araceae family in Hawaii.</title>
        <authorList>
            <person name="Chunag S.-C."/>
            <person name="Dobhal S."/>
            <person name="Alvarez A."/>
            <person name="Arif M."/>
        </authorList>
    </citation>
    <scope>NUCLEOTIDE SEQUENCE [LARGE SCALE GENOMIC DNA]</scope>
    <source>
        <strain evidence="10 11">A2111</strain>
    </source>
</reference>
<evidence type="ECO:0000256" key="4">
    <source>
        <dbReference type="ARBA" id="ARBA00022630"/>
    </source>
</evidence>
<dbReference type="InterPro" id="IPR004136">
    <property type="entry name" value="NMO"/>
</dbReference>
<keyword evidence="4" id="KW-0285">Flavoprotein</keyword>
<dbReference type="Pfam" id="PF03060">
    <property type="entry name" value="NMO"/>
    <property type="match status" value="1"/>
</dbReference>
<evidence type="ECO:0000256" key="1">
    <source>
        <dbReference type="ARBA" id="ARBA00001917"/>
    </source>
</evidence>
<dbReference type="RefSeq" id="WP_209029516.1">
    <property type="nucleotide sequence ID" value="NZ_CP115873.1"/>
</dbReference>
<protein>
    <recommendedName>
        <fullName evidence="8">Propionate 3-nitronate monooxygenase</fullName>
    </recommendedName>
</protein>
<evidence type="ECO:0000256" key="2">
    <source>
        <dbReference type="ARBA" id="ARBA00009881"/>
    </source>
</evidence>
<keyword evidence="3" id="KW-0216">Detoxification</keyword>
<dbReference type="SUPFAM" id="SSF51412">
    <property type="entry name" value="Inosine monophosphate dehydrogenase (IMPDH)"/>
    <property type="match status" value="1"/>
</dbReference>
<dbReference type="CDD" id="cd04730">
    <property type="entry name" value="NPD_like"/>
    <property type="match status" value="1"/>
</dbReference>
<dbReference type="PANTHER" id="PTHR42747:SF3">
    <property type="entry name" value="NITRONATE MONOOXYGENASE-RELATED"/>
    <property type="match status" value="1"/>
</dbReference>